<dbReference type="SUPFAM" id="SSF51344">
    <property type="entry name" value="Epsilon subunit of F1F0-ATP synthase N-terminal domain"/>
    <property type="match status" value="1"/>
</dbReference>
<comment type="subcellular location">
    <subcellularLocation>
        <location evidence="1">Membrane</location>
    </subcellularLocation>
</comment>
<dbReference type="InterPro" id="IPR001469">
    <property type="entry name" value="ATP_synth_F1_dsu/esu"/>
</dbReference>
<dbReference type="InterPro" id="IPR020546">
    <property type="entry name" value="ATP_synth_F1_dsu/esu_N"/>
</dbReference>
<dbReference type="Gene3D" id="2.60.15.10">
    <property type="entry name" value="F0F1 ATP synthase delta/epsilon subunit, N-terminal"/>
    <property type="match status" value="1"/>
</dbReference>
<dbReference type="NCBIfam" id="TIGR03166">
    <property type="entry name" value="alt_F1F0_F1_eps"/>
    <property type="match status" value="1"/>
</dbReference>
<keyword evidence="4" id="KW-0406">Ion transport</keyword>
<evidence type="ECO:0000256" key="4">
    <source>
        <dbReference type="ARBA" id="ARBA00023065"/>
    </source>
</evidence>
<comment type="caution">
    <text evidence="7">The sequence shown here is derived from an EMBL/GenBank/DDBJ whole genome shotgun (WGS) entry which is preliminary data.</text>
</comment>
<dbReference type="CDD" id="cd12152">
    <property type="entry name" value="F1-ATPase_delta"/>
    <property type="match status" value="1"/>
</dbReference>
<keyword evidence="3" id="KW-0813">Transport</keyword>
<dbReference type="GO" id="GO:0046933">
    <property type="term" value="F:proton-transporting ATP synthase activity, rotational mechanism"/>
    <property type="evidence" value="ECO:0007669"/>
    <property type="project" value="InterPro"/>
</dbReference>
<dbReference type="InterPro" id="IPR024037">
    <property type="entry name" value="Alt_ATP_synth_F1_esu"/>
</dbReference>
<accession>A0A0F9WJG8</accession>
<evidence type="ECO:0000256" key="2">
    <source>
        <dbReference type="ARBA" id="ARBA00005712"/>
    </source>
</evidence>
<proteinExistence type="inferred from homology"/>
<dbReference type="GO" id="GO:0045259">
    <property type="term" value="C:proton-transporting ATP synthase complex"/>
    <property type="evidence" value="ECO:0007669"/>
    <property type="project" value="InterPro"/>
</dbReference>
<comment type="similarity">
    <text evidence="2">Belongs to the ATPase epsilon chain family.</text>
</comment>
<dbReference type="EMBL" id="LAZR01000151">
    <property type="protein sequence ID" value="KKN86131.1"/>
    <property type="molecule type" value="Genomic_DNA"/>
</dbReference>
<name>A0A0F9WJG8_9ZZZZ</name>
<dbReference type="InterPro" id="IPR036771">
    <property type="entry name" value="ATPsynth_dsu/esu_N"/>
</dbReference>
<evidence type="ECO:0000259" key="6">
    <source>
        <dbReference type="Pfam" id="PF02823"/>
    </source>
</evidence>
<gene>
    <name evidence="7" type="ORF">LCGC14_0271680</name>
</gene>
<evidence type="ECO:0000313" key="7">
    <source>
        <dbReference type="EMBL" id="KKN86131.1"/>
    </source>
</evidence>
<evidence type="ECO:0000256" key="3">
    <source>
        <dbReference type="ARBA" id="ARBA00022448"/>
    </source>
</evidence>
<reference evidence="7" key="1">
    <citation type="journal article" date="2015" name="Nature">
        <title>Complex archaea that bridge the gap between prokaryotes and eukaryotes.</title>
        <authorList>
            <person name="Spang A."/>
            <person name="Saw J.H."/>
            <person name="Jorgensen S.L."/>
            <person name="Zaremba-Niedzwiedzka K."/>
            <person name="Martijn J."/>
            <person name="Lind A.E."/>
            <person name="van Eijk R."/>
            <person name="Schleper C."/>
            <person name="Guy L."/>
            <person name="Ettema T.J."/>
        </authorList>
    </citation>
    <scope>NUCLEOTIDE SEQUENCE</scope>
</reference>
<keyword evidence="5" id="KW-0472">Membrane</keyword>
<feature type="domain" description="ATP synthase F1 complex delta/epsilon subunit N-terminal" evidence="6">
    <location>
        <begin position="1"/>
        <end position="82"/>
    </location>
</feature>
<evidence type="ECO:0000256" key="5">
    <source>
        <dbReference type="ARBA" id="ARBA00023136"/>
    </source>
</evidence>
<dbReference type="Pfam" id="PF02823">
    <property type="entry name" value="ATP-synt_DE_N"/>
    <property type="match status" value="1"/>
</dbReference>
<dbReference type="AlphaFoldDB" id="A0A0F9WJG8"/>
<protein>
    <recommendedName>
        <fullName evidence="6">ATP synthase F1 complex delta/epsilon subunit N-terminal domain-containing protein</fullName>
    </recommendedName>
</protein>
<evidence type="ECO:0000256" key="1">
    <source>
        <dbReference type="ARBA" id="ARBA00004370"/>
    </source>
</evidence>
<sequence>MRLRIVSPLVVVVHNDNVLSIRAEDASGSFGIMPGHADFLTVLAISVVSWTDVDERRHHCAVRRGVLTVNGGREVTIATREAIPGDDLTTLHDTVLKKFETDLETQREEFVDSTRLQLAAIRQIMRHLRPGAASLPGGAS</sequence>
<dbReference type="NCBIfam" id="NF009981">
    <property type="entry name" value="PRK13447.1"/>
    <property type="match status" value="1"/>
</dbReference>
<organism evidence="7">
    <name type="scientific">marine sediment metagenome</name>
    <dbReference type="NCBI Taxonomy" id="412755"/>
    <lineage>
        <taxon>unclassified sequences</taxon>
        <taxon>metagenomes</taxon>
        <taxon>ecological metagenomes</taxon>
    </lineage>
</organism>